<reference evidence="2 3" key="1">
    <citation type="submission" date="2024-11" db="EMBL/GenBank/DDBJ databases">
        <title>Chromosome-level genome assembly of the freshwater bivalve Anodonta woodiana.</title>
        <authorList>
            <person name="Chen X."/>
        </authorList>
    </citation>
    <scope>NUCLEOTIDE SEQUENCE [LARGE SCALE GENOMIC DNA]</scope>
    <source>
        <strain evidence="2">MN2024</strain>
        <tissue evidence="2">Gills</tissue>
    </source>
</reference>
<evidence type="ECO:0000313" key="3">
    <source>
        <dbReference type="Proteomes" id="UP001634394"/>
    </source>
</evidence>
<feature type="compositionally biased region" description="Basic and acidic residues" evidence="1">
    <location>
        <begin position="523"/>
        <end position="533"/>
    </location>
</feature>
<name>A0ABD3WS61_SINWO</name>
<keyword evidence="3" id="KW-1185">Reference proteome</keyword>
<protein>
    <submittedName>
        <fullName evidence="2">Uncharacterized protein</fullName>
    </submittedName>
</protein>
<dbReference type="Proteomes" id="UP001634394">
    <property type="component" value="Unassembled WGS sequence"/>
</dbReference>
<accession>A0ABD3WS61</accession>
<comment type="caution">
    <text evidence="2">The sequence shown here is derived from an EMBL/GenBank/DDBJ whole genome shotgun (WGS) entry which is preliminary data.</text>
</comment>
<dbReference type="EMBL" id="JBJQND010000005">
    <property type="protein sequence ID" value="KAL3876345.1"/>
    <property type="molecule type" value="Genomic_DNA"/>
</dbReference>
<dbReference type="AlphaFoldDB" id="A0ABD3WS61"/>
<feature type="compositionally biased region" description="Polar residues" evidence="1">
    <location>
        <begin position="81"/>
        <end position="91"/>
    </location>
</feature>
<feature type="region of interest" description="Disordered" evidence="1">
    <location>
        <begin position="81"/>
        <end position="134"/>
    </location>
</feature>
<evidence type="ECO:0000256" key="1">
    <source>
        <dbReference type="SAM" id="MobiDB-lite"/>
    </source>
</evidence>
<evidence type="ECO:0000313" key="2">
    <source>
        <dbReference type="EMBL" id="KAL3876345.1"/>
    </source>
</evidence>
<feature type="compositionally biased region" description="Polar residues" evidence="1">
    <location>
        <begin position="581"/>
        <end position="590"/>
    </location>
</feature>
<sequence>MAAVKVLDLSQQIFSGTDKPPIPVKSRPSSGNFHYRGSLFTSTFNNKLFQSPDLTVDKQVQGSTSEHEANRCNTSFEPKLFTSQKHSGVSSHSRRVQSAKGRLTERKITVPPTVSRTKSRQRPFSANDKYRLQNENGDYKDQLLRNESNDHSQNMLSGKREVAIINISDKVSSDLVEIQQKKSSDCQGHDGQVFDLDNQTQKPWWPASTKSNLSESFLYQNKVETKEKEADLKPSVYGLKNQRQVYGSTPNLQDANVTYQSFPYKLADDNDQRSSNMQLVVQRPIPQTLVPLQPWLTESDGRLEEVIGIDPAQCLVFLPLLPEDIDDLPEVPEPHTVEEDLPFTDDLTSPRPWNPKKYPHPFYDNREPMEEWICKHRGKCFHDPYVEDNWMGQCASHDRTATYVGGQRKLETVRKEILDLENLMRGLGTTDSDCMIVRYQAEITKLQNDLVLAFEMCPQDLLYPKEPVDTFGLRKFYKKHDEILSEIRERHAQCLKELAVLEKEAGIETDRQHFNNRGPAAKSKFDSNYENKKSVEETLQDKKSCEDTMHGKICSNPVCEDGLVVNPKRRPDSASLDGSHIKTSSGLKNV</sequence>
<feature type="region of interest" description="Disordered" evidence="1">
    <location>
        <begin position="568"/>
        <end position="590"/>
    </location>
</feature>
<organism evidence="2 3">
    <name type="scientific">Sinanodonta woodiana</name>
    <name type="common">Chinese pond mussel</name>
    <name type="synonym">Anodonta woodiana</name>
    <dbReference type="NCBI Taxonomy" id="1069815"/>
    <lineage>
        <taxon>Eukaryota</taxon>
        <taxon>Metazoa</taxon>
        <taxon>Spiralia</taxon>
        <taxon>Lophotrochozoa</taxon>
        <taxon>Mollusca</taxon>
        <taxon>Bivalvia</taxon>
        <taxon>Autobranchia</taxon>
        <taxon>Heteroconchia</taxon>
        <taxon>Palaeoheterodonta</taxon>
        <taxon>Unionida</taxon>
        <taxon>Unionoidea</taxon>
        <taxon>Unionidae</taxon>
        <taxon>Unioninae</taxon>
        <taxon>Sinanodonta</taxon>
    </lineage>
</organism>
<feature type="region of interest" description="Disordered" evidence="1">
    <location>
        <begin position="513"/>
        <end position="533"/>
    </location>
</feature>
<proteinExistence type="predicted"/>
<gene>
    <name evidence="2" type="ORF">ACJMK2_034204</name>
</gene>